<sequence>MYKETLFVERMGKTTVDISYFAGNYKGFSMALFMLKEFISHLNTIQLCTER</sequence>
<name>A0A1H2CEQ5_MUCMA</name>
<protein>
    <submittedName>
        <fullName evidence="1">Uncharacterized protein</fullName>
    </submittedName>
</protein>
<dbReference type="EMBL" id="LT629740">
    <property type="protein sequence ID" value="SDT68980.1"/>
    <property type="molecule type" value="Genomic_DNA"/>
</dbReference>
<evidence type="ECO:0000313" key="2">
    <source>
        <dbReference type="Proteomes" id="UP000199679"/>
    </source>
</evidence>
<gene>
    <name evidence="1" type="ORF">SAMN05216490_4969</name>
</gene>
<keyword evidence="2" id="KW-1185">Reference proteome</keyword>
<evidence type="ECO:0000313" key="1">
    <source>
        <dbReference type="EMBL" id="SDT68980.1"/>
    </source>
</evidence>
<dbReference type="Proteomes" id="UP000199679">
    <property type="component" value="Chromosome I"/>
</dbReference>
<organism evidence="1 2">
    <name type="scientific">Mucilaginibacter mallensis</name>
    <dbReference type="NCBI Taxonomy" id="652787"/>
    <lineage>
        <taxon>Bacteria</taxon>
        <taxon>Pseudomonadati</taxon>
        <taxon>Bacteroidota</taxon>
        <taxon>Sphingobacteriia</taxon>
        <taxon>Sphingobacteriales</taxon>
        <taxon>Sphingobacteriaceae</taxon>
        <taxon>Mucilaginibacter</taxon>
    </lineage>
</organism>
<accession>A0A1H2CEQ5</accession>
<dbReference type="STRING" id="652787.SAMN05216490_4969"/>
<dbReference type="AlphaFoldDB" id="A0A1H2CEQ5"/>
<proteinExistence type="predicted"/>
<reference evidence="1 2" key="1">
    <citation type="submission" date="2016-10" db="EMBL/GenBank/DDBJ databases">
        <authorList>
            <person name="de Groot N.N."/>
        </authorList>
    </citation>
    <scope>NUCLEOTIDE SEQUENCE [LARGE SCALE GENOMIC DNA]</scope>
    <source>
        <strain evidence="1 2">MP1X4</strain>
    </source>
</reference>